<evidence type="ECO:0000313" key="2">
    <source>
        <dbReference type="Proteomes" id="UP000314294"/>
    </source>
</evidence>
<dbReference type="Proteomes" id="UP000314294">
    <property type="component" value="Unassembled WGS sequence"/>
</dbReference>
<protein>
    <submittedName>
        <fullName evidence="1">Uncharacterized protein</fullName>
    </submittedName>
</protein>
<dbReference type="EMBL" id="SRLO01000190">
    <property type="protein sequence ID" value="TNN68410.1"/>
    <property type="molecule type" value="Genomic_DNA"/>
</dbReference>
<organism evidence="1 2">
    <name type="scientific">Liparis tanakae</name>
    <name type="common">Tanaka's snailfish</name>
    <dbReference type="NCBI Taxonomy" id="230148"/>
    <lineage>
        <taxon>Eukaryota</taxon>
        <taxon>Metazoa</taxon>
        <taxon>Chordata</taxon>
        <taxon>Craniata</taxon>
        <taxon>Vertebrata</taxon>
        <taxon>Euteleostomi</taxon>
        <taxon>Actinopterygii</taxon>
        <taxon>Neopterygii</taxon>
        <taxon>Teleostei</taxon>
        <taxon>Neoteleostei</taxon>
        <taxon>Acanthomorphata</taxon>
        <taxon>Eupercaria</taxon>
        <taxon>Perciformes</taxon>
        <taxon>Cottioidei</taxon>
        <taxon>Cottales</taxon>
        <taxon>Liparidae</taxon>
        <taxon>Liparis</taxon>
    </lineage>
</organism>
<proteinExistence type="predicted"/>
<evidence type="ECO:0000313" key="1">
    <source>
        <dbReference type="EMBL" id="TNN68410.1"/>
    </source>
</evidence>
<comment type="caution">
    <text evidence="1">The sequence shown here is derived from an EMBL/GenBank/DDBJ whole genome shotgun (WGS) entry which is preliminary data.</text>
</comment>
<sequence length="61" mass="6925">MMSDMKCICLMSPHVSGGPEGNLTGSKFRHREVRKRSRCLLSETYFNSHNVLNCLSTTVYT</sequence>
<keyword evidence="2" id="KW-1185">Reference proteome</keyword>
<accession>A0A4Z2HS00</accession>
<name>A0A4Z2HS00_9TELE</name>
<reference evidence="1 2" key="1">
    <citation type="submission" date="2019-03" db="EMBL/GenBank/DDBJ databases">
        <title>First draft genome of Liparis tanakae, snailfish: a comprehensive survey of snailfish specific genes.</title>
        <authorList>
            <person name="Kim W."/>
            <person name="Song I."/>
            <person name="Jeong J.-H."/>
            <person name="Kim D."/>
            <person name="Kim S."/>
            <person name="Ryu S."/>
            <person name="Song J.Y."/>
            <person name="Lee S.K."/>
        </authorList>
    </citation>
    <scope>NUCLEOTIDE SEQUENCE [LARGE SCALE GENOMIC DNA]</scope>
    <source>
        <tissue evidence="1">Muscle</tissue>
    </source>
</reference>
<dbReference type="AlphaFoldDB" id="A0A4Z2HS00"/>
<gene>
    <name evidence="1" type="ORF">EYF80_021331</name>
</gene>